<dbReference type="Gene3D" id="1.25.40.20">
    <property type="entry name" value="Ankyrin repeat-containing domain"/>
    <property type="match status" value="1"/>
</dbReference>
<dbReference type="SUPFAM" id="SSF48403">
    <property type="entry name" value="Ankyrin repeat"/>
    <property type="match status" value="1"/>
</dbReference>
<evidence type="ECO:0000256" key="3">
    <source>
        <dbReference type="ARBA" id="ARBA00022833"/>
    </source>
</evidence>
<dbReference type="Pfam" id="PF01753">
    <property type="entry name" value="zf-MYND"/>
    <property type="match status" value="1"/>
</dbReference>
<sequence length="504" mass="55876">MNLNQLFHKSRIQGGDLRRNLPRSEPQLPRPLIERFRTEYPDSIIFTSFFSDVRHIMLIRGPTSDLTAMIPVHFKALLAQTVPNLEGLDTDCGLSYLHLAVLAGDLPLAYESVRLGTSVHCKDKHDCSPLFYGLELMWNIKRAARGRFRDLPAEFQASLAKHSLTNLARISKVCLFLIAHHSDPNETPKGYSLSVFHLAFALQNEELIRALILHGASRSGLGNEANNAYFESIASKLSTAGRPARICPCGSERPLKDCHQSSQPYPTDFICLCGSRKTYAACCVKKPNISWSENWNEEKGWLDFGPTISRSARAVNPDFDETDLKCAMVLTGMMDATPAKWLEKPNEIVLKILVQKRRIDPAYVAACKTTQIAPSPSAIRAIPKPQWLQSMKTWNSAVDAYIASGVDHRAPETIEAAAKIGYAGGPLWCKCEGEGCSKMESRDAEAFPRCSGCKTAVYCSHNCQKSAWKAHKTACRAGDVKAQLLPSQEAYIGELVRVTGFKFS</sequence>
<proteinExistence type="predicted"/>
<name>A0AAD7J2C0_9AGAR</name>
<gene>
    <name evidence="6" type="ORF">B0H16DRAFT_1418206</name>
</gene>
<dbReference type="Gene3D" id="6.10.140.2220">
    <property type="match status" value="1"/>
</dbReference>
<evidence type="ECO:0000313" key="6">
    <source>
        <dbReference type="EMBL" id="KAJ7754504.1"/>
    </source>
</evidence>
<reference evidence="6" key="1">
    <citation type="submission" date="2023-03" db="EMBL/GenBank/DDBJ databases">
        <title>Massive genome expansion in bonnet fungi (Mycena s.s.) driven by repeated elements and novel gene families across ecological guilds.</title>
        <authorList>
            <consortium name="Lawrence Berkeley National Laboratory"/>
            <person name="Harder C.B."/>
            <person name="Miyauchi S."/>
            <person name="Viragh M."/>
            <person name="Kuo A."/>
            <person name="Thoen E."/>
            <person name="Andreopoulos B."/>
            <person name="Lu D."/>
            <person name="Skrede I."/>
            <person name="Drula E."/>
            <person name="Henrissat B."/>
            <person name="Morin E."/>
            <person name="Kohler A."/>
            <person name="Barry K."/>
            <person name="LaButti K."/>
            <person name="Morin E."/>
            <person name="Salamov A."/>
            <person name="Lipzen A."/>
            <person name="Mereny Z."/>
            <person name="Hegedus B."/>
            <person name="Baldrian P."/>
            <person name="Stursova M."/>
            <person name="Weitz H."/>
            <person name="Taylor A."/>
            <person name="Grigoriev I.V."/>
            <person name="Nagy L.G."/>
            <person name="Martin F."/>
            <person name="Kauserud H."/>
        </authorList>
    </citation>
    <scope>NUCLEOTIDE SEQUENCE</scope>
    <source>
        <strain evidence="6">CBHHK182m</strain>
    </source>
</reference>
<dbReference type="PROSITE" id="PS50865">
    <property type="entry name" value="ZF_MYND_2"/>
    <property type="match status" value="1"/>
</dbReference>
<keyword evidence="3" id="KW-0862">Zinc</keyword>
<dbReference type="InterPro" id="IPR036770">
    <property type="entry name" value="Ankyrin_rpt-contain_sf"/>
</dbReference>
<comment type="caution">
    <text evidence="6">The sequence shown here is derived from an EMBL/GenBank/DDBJ whole genome shotgun (WGS) entry which is preliminary data.</text>
</comment>
<keyword evidence="1" id="KW-0479">Metal-binding</keyword>
<protein>
    <recommendedName>
        <fullName evidence="5">MYND-type domain-containing protein</fullName>
    </recommendedName>
</protein>
<organism evidence="6 7">
    <name type="scientific">Mycena metata</name>
    <dbReference type="NCBI Taxonomy" id="1033252"/>
    <lineage>
        <taxon>Eukaryota</taxon>
        <taxon>Fungi</taxon>
        <taxon>Dikarya</taxon>
        <taxon>Basidiomycota</taxon>
        <taxon>Agaricomycotina</taxon>
        <taxon>Agaricomycetes</taxon>
        <taxon>Agaricomycetidae</taxon>
        <taxon>Agaricales</taxon>
        <taxon>Marasmiineae</taxon>
        <taxon>Mycenaceae</taxon>
        <taxon>Mycena</taxon>
    </lineage>
</organism>
<dbReference type="Proteomes" id="UP001215598">
    <property type="component" value="Unassembled WGS sequence"/>
</dbReference>
<evidence type="ECO:0000256" key="1">
    <source>
        <dbReference type="ARBA" id="ARBA00022723"/>
    </source>
</evidence>
<evidence type="ECO:0000313" key="7">
    <source>
        <dbReference type="Proteomes" id="UP001215598"/>
    </source>
</evidence>
<feature type="domain" description="MYND-type" evidence="5">
    <location>
        <begin position="433"/>
        <end position="475"/>
    </location>
</feature>
<accession>A0AAD7J2C0</accession>
<keyword evidence="7" id="KW-1185">Reference proteome</keyword>
<evidence type="ECO:0000256" key="2">
    <source>
        <dbReference type="ARBA" id="ARBA00022771"/>
    </source>
</evidence>
<dbReference type="InterPro" id="IPR002893">
    <property type="entry name" value="Znf_MYND"/>
</dbReference>
<evidence type="ECO:0000256" key="4">
    <source>
        <dbReference type="PROSITE-ProRule" id="PRU00134"/>
    </source>
</evidence>
<evidence type="ECO:0000259" key="5">
    <source>
        <dbReference type="PROSITE" id="PS50865"/>
    </source>
</evidence>
<dbReference type="SUPFAM" id="SSF144232">
    <property type="entry name" value="HIT/MYND zinc finger-like"/>
    <property type="match status" value="1"/>
</dbReference>
<dbReference type="AlphaFoldDB" id="A0AAD7J2C0"/>
<keyword evidence="2 4" id="KW-0863">Zinc-finger</keyword>
<dbReference type="GO" id="GO:0008270">
    <property type="term" value="F:zinc ion binding"/>
    <property type="evidence" value="ECO:0007669"/>
    <property type="project" value="UniProtKB-KW"/>
</dbReference>
<dbReference type="EMBL" id="JARKIB010000052">
    <property type="protein sequence ID" value="KAJ7754504.1"/>
    <property type="molecule type" value="Genomic_DNA"/>
</dbReference>